<dbReference type="Proteomes" id="UP000030693">
    <property type="component" value="Unassembled WGS sequence"/>
</dbReference>
<organism evidence="7">
    <name type="scientific">Fonticula alba</name>
    <name type="common">Slime mold</name>
    <dbReference type="NCBI Taxonomy" id="691883"/>
    <lineage>
        <taxon>Eukaryota</taxon>
        <taxon>Rotosphaerida</taxon>
        <taxon>Fonticulaceae</taxon>
        <taxon>Fonticula</taxon>
    </lineage>
</organism>
<dbReference type="Pfam" id="PF01218">
    <property type="entry name" value="Coprogen_oxidas"/>
    <property type="match status" value="3"/>
</dbReference>
<keyword evidence="6" id="KW-0627">Porphyrin biosynthesis</keyword>
<dbReference type="UniPathway" id="UPA00251">
    <property type="reaction ID" value="UER00322"/>
</dbReference>
<evidence type="ECO:0000313" key="7">
    <source>
        <dbReference type="EMBL" id="KCV70738.1"/>
    </source>
</evidence>
<dbReference type="EMBL" id="KB932204">
    <property type="protein sequence ID" value="KCV70738.1"/>
    <property type="molecule type" value="Genomic_DNA"/>
</dbReference>
<dbReference type="GO" id="GO:0006782">
    <property type="term" value="P:protoporphyrinogen IX biosynthetic process"/>
    <property type="evidence" value="ECO:0007669"/>
    <property type="project" value="UniProtKB-UniPathway"/>
</dbReference>
<evidence type="ECO:0000313" key="8">
    <source>
        <dbReference type="Proteomes" id="UP000030693"/>
    </source>
</evidence>
<sequence length="470" mass="51315">MAPSASPVFSPEQVQLFDSDSDCTTLIEDVTQPMRVRMTALVRRTQREIIAAVEQLEAKAHMEELSKLKTRQQATTDGAPANPLDALISPSADFAREDPVTAVMLTSDMPAAGSDAATFFQDTWLRPEGGAGWSCVLSRGRVFEKAAVLVSVVHGQLTKSALEQMSARGRPVSPDRPALFFAAGLSLVIHPHNPHAPTAHLNYRFFEVYHTETAGSTCIAGLNPVASWFGGGADLTPNYVTCIAGLNPVASWFGGGADLTPNYVYAEDGRHFHGAYKSVLDQFDADLYPTMKRTCDDYFVNVHRVTRTPEAAAAAASAPLRCGATLDPMPHNSRMPETGPSVTHERRGIGGIFFDDMDQLPDLPGAFAMVQALAQTFVPSYLPLVDARREQASSARHRRWQQLRRARYVEFNLVHDRGTKFGLATPGARIESVLASLPLTARWEYCPPEPEPGTPEAEALAIFRQPIEWA</sequence>
<evidence type="ECO:0000256" key="2">
    <source>
        <dbReference type="ARBA" id="ARBA00010644"/>
    </source>
</evidence>
<dbReference type="GeneID" id="20527814"/>
<dbReference type="InterPro" id="IPR036406">
    <property type="entry name" value="Coprogen_oxidase_aer_sf"/>
</dbReference>
<evidence type="ECO:0000256" key="5">
    <source>
        <dbReference type="ARBA" id="ARBA00023002"/>
    </source>
</evidence>
<dbReference type="PRINTS" id="PR00073">
    <property type="entry name" value="COPRGNOXDASE"/>
</dbReference>
<dbReference type="SUPFAM" id="SSF102886">
    <property type="entry name" value="Coproporphyrinogen III oxidase"/>
    <property type="match status" value="3"/>
</dbReference>
<dbReference type="OrthoDB" id="15318at2759"/>
<dbReference type="Gene3D" id="3.40.1500.10">
    <property type="entry name" value="Coproporphyrinogen III oxidase, aerobic"/>
    <property type="match status" value="3"/>
</dbReference>
<dbReference type="eggNOG" id="KOG1518">
    <property type="taxonomic scope" value="Eukaryota"/>
</dbReference>
<comment type="subunit">
    <text evidence="3">Homodimer.</text>
</comment>
<comment type="similarity">
    <text evidence="2">Belongs to the aerobic coproporphyrinogen-III oxidase family.</text>
</comment>
<dbReference type="GO" id="GO:0004109">
    <property type="term" value="F:coproporphyrinogen oxidase activity"/>
    <property type="evidence" value="ECO:0007669"/>
    <property type="project" value="UniProtKB-EC"/>
</dbReference>
<evidence type="ECO:0000256" key="3">
    <source>
        <dbReference type="ARBA" id="ARBA00011738"/>
    </source>
</evidence>
<dbReference type="PANTHER" id="PTHR10755:SF0">
    <property type="entry name" value="OXYGEN-DEPENDENT COPROPORPHYRINOGEN-III OXIDASE, MITOCHONDRIAL"/>
    <property type="match status" value="1"/>
</dbReference>
<protein>
    <recommendedName>
        <fullName evidence="4">coproporphyrinogen oxidase</fullName>
        <ecNumber evidence="4">1.3.3.3</ecNumber>
    </recommendedName>
</protein>
<dbReference type="InterPro" id="IPR001260">
    <property type="entry name" value="Coprogen_oxidase_aer"/>
</dbReference>
<dbReference type="RefSeq" id="XP_009495254.1">
    <property type="nucleotide sequence ID" value="XM_009496979.1"/>
</dbReference>
<dbReference type="STRING" id="691883.A0A058Z9X7"/>
<accession>A0A058Z9X7</accession>
<proteinExistence type="inferred from homology"/>
<dbReference type="PANTHER" id="PTHR10755">
    <property type="entry name" value="COPROPORPHYRINOGEN III OXIDASE, MITOCHONDRIAL"/>
    <property type="match status" value="1"/>
</dbReference>
<evidence type="ECO:0000256" key="6">
    <source>
        <dbReference type="ARBA" id="ARBA00023244"/>
    </source>
</evidence>
<gene>
    <name evidence="7" type="ORF">H696_03089</name>
</gene>
<dbReference type="AlphaFoldDB" id="A0A058Z9X7"/>
<dbReference type="GO" id="GO:0005737">
    <property type="term" value="C:cytoplasm"/>
    <property type="evidence" value="ECO:0007669"/>
    <property type="project" value="TreeGrafter"/>
</dbReference>
<keyword evidence="8" id="KW-1185">Reference proteome</keyword>
<name>A0A058Z9X7_FONAL</name>
<reference evidence="7" key="1">
    <citation type="submission" date="2013-04" db="EMBL/GenBank/DDBJ databases">
        <title>The Genome Sequence of Fonticula alba ATCC 38817.</title>
        <authorList>
            <consortium name="The Broad Institute Genomics Platform"/>
            <person name="Russ C."/>
            <person name="Cuomo C."/>
            <person name="Burger G."/>
            <person name="Gray M.W."/>
            <person name="Holland P.W.H."/>
            <person name="King N."/>
            <person name="Lang F.B.F."/>
            <person name="Roger A.J."/>
            <person name="Ruiz-Trillo I."/>
            <person name="Brown M."/>
            <person name="Walker B."/>
            <person name="Young S."/>
            <person name="Zeng Q."/>
            <person name="Gargeya S."/>
            <person name="Fitzgerald M."/>
            <person name="Haas B."/>
            <person name="Abouelleil A."/>
            <person name="Allen A.W."/>
            <person name="Alvarado L."/>
            <person name="Arachchi H.M."/>
            <person name="Berlin A.M."/>
            <person name="Chapman S.B."/>
            <person name="Gainer-Dewar J."/>
            <person name="Goldberg J."/>
            <person name="Griggs A."/>
            <person name="Gujja S."/>
            <person name="Hansen M."/>
            <person name="Howarth C."/>
            <person name="Imamovic A."/>
            <person name="Ireland A."/>
            <person name="Larimer J."/>
            <person name="McCowan C."/>
            <person name="Murphy C."/>
            <person name="Pearson M."/>
            <person name="Poon T.W."/>
            <person name="Priest M."/>
            <person name="Roberts A."/>
            <person name="Saif S."/>
            <person name="Shea T."/>
            <person name="Sisk P."/>
            <person name="Sykes S."/>
            <person name="Wortman J."/>
            <person name="Nusbaum C."/>
            <person name="Birren B."/>
        </authorList>
    </citation>
    <scope>NUCLEOTIDE SEQUENCE [LARGE SCALE GENOMIC DNA]</scope>
    <source>
        <strain evidence="7">ATCC 38817</strain>
    </source>
</reference>
<evidence type="ECO:0000256" key="4">
    <source>
        <dbReference type="ARBA" id="ARBA00012869"/>
    </source>
</evidence>
<comment type="pathway">
    <text evidence="1">Porphyrin-containing compound metabolism; protoporphyrin-IX biosynthesis; protoporphyrinogen-IX from coproporphyrinogen-III (O2 route): step 1/1.</text>
</comment>
<dbReference type="EC" id="1.3.3.3" evidence="4"/>
<evidence type="ECO:0000256" key="1">
    <source>
        <dbReference type="ARBA" id="ARBA00005168"/>
    </source>
</evidence>
<keyword evidence="5" id="KW-0560">Oxidoreductase</keyword>